<keyword evidence="2" id="KW-0805">Transcription regulation</keyword>
<evidence type="ECO:0000256" key="1">
    <source>
        <dbReference type="ARBA" id="ARBA00022491"/>
    </source>
</evidence>
<keyword evidence="4" id="KW-0804">Transcription</keyword>
<dbReference type="Gene3D" id="1.10.10.60">
    <property type="entry name" value="Homeodomain-like"/>
    <property type="match status" value="1"/>
</dbReference>
<keyword evidence="1" id="KW-0678">Repressor</keyword>
<dbReference type="SUPFAM" id="SSF46689">
    <property type="entry name" value="Homeodomain-like"/>
    <property type="match status" value="1"/>
</dbReference>
<dbReference type="SUPFAM" id="SSF48498">
    <property type="entry name" value="Tetracyclin repressor-like, C-terminal domain"/>
    <property type="match status" value="1"/>
</dbReference>
<name>A0ABD4T0X4_9CYAN</name>
<feature type="DNA-binding region" description="H-T-H motif" evidence="5">
    <location>
        <begin position="37"/>
        <end position="56"/>
    </location>
</feature>
<evidence type="ECO:0000256" key="3">
    <source>
        <dbReference type="ARBA" id="ARBA00023125"/>
    </source>
</evidence>
<gene>
    <name evidence="7" type="ORF">QQ91_0005480</name>
</gene>
<keyword evidence="3 5" id="KW-0238">DNA-binding</keyword>
<dbReference type="PROSITE" id="PS50977">
    <property type="entry name" value="HTH_TETR_2"/>
    <property type="match status" value="1"/>
</dbReference>
<dbReference type="InterPro" id="IPR009057">
    <property type="entry name" value="Homeodomain-like_sf"/>
</dbReference>
<reference evidence="7 8" key="1">
    <citation type="journal article" date="2015" name="Genome Announc.">
        <title>Draft Genome Sequence of Filamentous Marine Cyanobacterium Lyngbya confervoides Strain BDU141951.</title>
        <authorList>
            <person name="Chandrababunaidu M.M."/>
            <person name="Sen D."/>
            <person name="Tripathy S."/>
        </authorList>
    </citation>
    <scope>NUCLEOTIDE SEQUENCE [LARGE SCALE GENOMIC DNA]</scope>
    <source>
        <strain evidence="7 8">BDU141951</strain>
    </source>
</reference>
<feature type="domain" description="HTH tetR-type" evidence="6">
    <location>
        <begin position="14"/>
        <end position="74"/>
    </location>
</feature>
<evidence type="ECO:0000256" key="4">
    <source>
        <dbReference type="ARBA" id="ARBA00023163"/>
    </source>
</evidence>
<comment type="caution">
    <text evidence="7">The sequence shown here is derived from an EMBL/GenBank/DDBJ whole genome shotgun (WGS) entry which is preliminary data.</text>
</comment>
<dbReference type="InterPro" id="IPR036271">
    <property type="entry name" value="Tet_transcr_reg_TetR-rel_C_sf"/>
</dbReference>
<evidence type="ECO:0000259" key="6">
    <source>
        <dbReference type="PROSITE" id="PS50977"/>
    </source>
</evidence>
<dbReference type="AlphaFoldDB" id="A0ABD4T0X4"/>
<evidence type="ECO:0000313" key="8">
    <source>
        <dbReference type="Proteomes" id="UP000031561"/>
    </source>
</evidence>
<dbReference type="Proteomes" id="UP000031561">
    <property type="component" value="Unassembled WGS sequence"/>
</dbReference>
<dbReference type="EMBL" id="JTHE03000036">
    <property type="protein sequence ID" value="MCM1982278.1"/>
    <property type="molecule type" value="Genomic_DNA"/>
</dbReference>
<dbReference type="GO" id="GO:0003677">
    <property type="term" value="F:DNA binding"/>
    <property type="evidence" value="ECO:0007669"/>
    <property type="project" value="UniProtKB-UniRule"/>
</dbReference>
<evidence type="ECO:0000256" key="2">
    <source>
        <dbReference type="ARBA" id="ARBA00023015"/>
    </source>
</evidence>
<keyword evidence="8" id="KW-1185">Reference proteome</keyword>
<dbReference type="InterPro" id="IPR003012">
    <property type="entry name" value="Tet_transcr_reg_TetR"/>
</dbReference>
<evidence type="ECO:0000313" key="7">
    <source>
        <dbReference type="EMBL" id="MCM1982278.1"/>
    </source>
</evidence>
<dbReference type="Pfam" id="PF02909">
    <property type="entry name" value="TetR_C_1"/>
    <property type="match status" value="1"/>
</dbReference>
<accession>A0ABD4T0X4</accession>
<organism evidence="7 8">
    <name type="scientific">Lyngbya confervoides BDU141951</name>
    <dbReference type="NCBI Taxonomy" id="1574623"/>
    <lineage>
        <taxon>Bacteria</taxon>
        <taxon>Bacillati</taxon>
        <taxon>Cyanobacteriota</taxon>
        <taxon>Cyanophyceae</taxon>
        <taxon>Oscillatoriophycideae</taxon>
        <taxon>Oscillatoriales</taxon>
        <taxon>Microcoleaceae</taxon>
        <taxon>Lyngbya</taxon>
    </lineage>
</organism>
<evidence type="ECO:0000256" key="5">
    <source>
        <dbReference type="PROSITE-ProRule" id="PRU00335"/>
    </source>
</evidence>
<dbReference type="PRINTS" id="PR00400">
    <property type="entry name" value="TETREPRESSOR"/>
</dbReference>
<dbReference type="InterPro" id="IPR001647">
    <property type="entry name" value="HTH_TetR"/>
</dbReference>
<dbReference type="Gene3D" id="1.10.357.10">
    <property type="entry name" value="Tetracycline Repressor, domain 2"/>
    <property type="match status" value="1"/>
</dbReference>
<dbReference type="Pfam" id="PF00440">
    <property type="entry name" value="TetR_N"/>
    <property type="match status" value="1"/>
</dbReference>
<protein>
    <submittedName>
        <fullName evidence="7">TetR/AcrR family transcriptional regulator</fullName>
    </submittedName>
</protein>
<sequence length="224" mass="24984">MPQTPSSESTVPLPLSRERILQVALQKADTEGIEALSMRKLAQALGVKAMSLYNHVAHKDDMVDGMVDLVVGEIELPSLEVNWKTAMRQRAISAHTVLLRHPWATLALMSRVNVGPAMLRYVDATLACLVEAGFSYPMADYAWNALDSHIYGFTLQALNFPFEAEEYAAVAKDYVSMVPPEKYPYLNQLTHQVMDGRHDGLHNFEFGLSLLLDGLATWVDSHKQ</sequence>
<dbReference type="InterPro" id="IPR004111">
    <property type="entry name" value="Repressor_TetR_C"/>
</dbReference>
<dbReference type="RefSeq" id="WP_166283966.1">
    <property type="nucleotide sequence ID" value="NZ_JTHE03000036.1"/>
</dbReference>
<proteinExistence type="predicted"/>